<reference evidence="2" key="1">
    <citation type="journal article" date="2023" name="Nat. Plants">
        <title>Single-cell RNA sequencing provides a high-resolution roadmap for understanding the multicellular compartmentation of specialized metabolism.</title>
        <authorList>
            <person name="Sun S."/>
            <person name="Shen X."/>
            <person name="Li Y."/>
            <person name="Li Y."/>
            <person name="Wang S."/>
            <person name="Li R."/>
            <person name="Zhang H."/>
            <person name="Shen G."/>
            <person name="Guo B."/>
            <person name="Wei J."/>
            <person name="Xu J."/>
            <person name="St-Pierre B."/>
            <person name="Chen S."/>
            <person name="Sun C."/>
        </authorList>
    </citation>
    <scope>NUCLEOTIDE SEQUENCE [LARGE SCALE GENOMIC DNA]</scope>
</reference>
<sequence>MYARKIRNSSEKWKFVLQRWKCCCSSNCREYSSYRTLSHKKTVGKYSSHCNLIRIYAPGCFSPSGIASERWYTSLDGRSDAPWRSSQLRFYSSEGDERNASQDRYPAVQNGTNPDMDNIRKEKHTEDTRHCDAHARLGVQDQKEWLNNEKLAIESKKKESPFLSRRERFKNEFLRRVVPWEKITVSWDSFPYFVHEHDKNLLVECAAAHLKHKKFATSFGGRLNSSSGRILLQSIPGTELYRERLVRALARDLQVPLLVLDSSVLAPYVFGEDCNSESESDEDNAESGEDCTSESEIEDENDATNDDEWTSSAEARSETSDDDEVDVQASAEALKKLVPYNLEDFEKRVSGESENVSESSEAKADGPSDKANQPLKKGDRVKYIGPSGSIEAGSRIILGKIPTSDGPRNAYTVIRGRSLCNGQRGEVYEVNGDQVAVIWDISETNTDGERDEKCTSKAADPSVYWIHVKEIERDLDAEFEDCYIAMAALAEVLDSVQPLIVYFPDSSLWLSRAVSKSHRKEFVSKVMDMFDKLTGRPVVLICGQNKVESGSKEKEKFTMILPNLGRIAKLPLSLKRLMDGFKTTKRSDTDEIYKLFNNIMCLHPPKDEDILRTFNKQIEDDRKIVISRSNLNELHKVLEEHELSCLDLLHVNTDGVILTKRKAEMVVGWAKNHYLCSCLLPYIKGDRLHIPRESLEIAILRLKEQEAVSKKPSQNLRNLAKDEYESNFVSAVVPPGEIGVKFGDIGALEDVKKSLNELVILPMRRPELFSRGNLLQPCKGILLFGPPGTGKTLIAKALATEAGANFISITGSTLTSKWFGDAEKLTKALFSFASKLAPVIIFVDEVDSLLGARGGAFEHEATRRMRNEFMAAWDGLRSKDSQRILILGATNRPFDLDDAVIRRLPRRIYVDLPDAENRLKILKIILAKENLESEFSFEQLANVTEGYSGSDLKNLCVAAAYIPVQELLVEEPKENKDGDSPLLRPLRLDDFLQSKAKVGPSVAYDATSMNELRKWNEQYGEGGSRRKSPFGF</sequence>
<comment type="caution">
    <text evidence="1">The sequence shown here is derived from an EMBL/GenBank/DDBJ whole genome shotgun (WGS) entry which is preliminary data.</text>
</comment>
<gene>
    <name evidence="1" type="ORF">M9H77_09269</name>
</gene>
<name>A0ACC0C045_CATRO</name>
<protein>
    <submittedName>
        <fullName evidence="1">Uncharacterized protein</fullName>
    </submittedName>
</protein>
<evidence type="ECO:0000313" key="2">
    <source>
        <dbReference type="Proteomes" id="UP001060085"/>
    </source>
</evidence>
<accession>A0ACC0C045</accession>
<proteinExistence type="predicted"/>
<dbReference type="EMBL" id="CM044702">
    <property type="protein sequence ID" value="KAI5678319.1"/>
    <property type="molecule type" value="Genomic_DNA"/>
</dbReference>
<keyword evidence="2" id="KW-1185">Reference proteome</keyword>
<evidence type="ECO:0000313" key="1">
    <source>
        <dbReference type="EMBL" id="KAI5678319.1"/>
    </source>
</evidence>
<dbReference type="Proteomes" id="UP001060085">
    <property type="component" value="Linkage Group LG02"/>
</dbReference>
<organism evidence="1 2">
    <name type="scientific">Catharanthus roseus</name>
    <name type="common">Madagascar periwinkle</name>
    <name type="synonym">Vinca rosea</name>
    <dbReference type="NCBI Taxonomy" id="4058"/>
    <lineage>
        <taxon>Eukaryota</taxon>
        <taxon>Viridiplantae</taxon>
        <taxon>Streptophyta</taxon>
        <taxon>Embryophyta</taxon>
        <taxon>Tracheophyta</taxon>
        <taxon>Spermatophyta</taxon>
        <taxon>Magnoliopsida</taxon>
        <taxon>eudicotyledons</taxon>
        <taxon>Gunneridae</taxon>
        <taxon>Pentapetalae</taxon>
        <taxon>asterids</taxon>
        <taxon>lamiids</taxon>
        <taxon>Gentianales</taxon>
        <taxon>Apocynaceae</taxon>
        <taxon>Rauvolfioideae</taxon>
        <taxon>Vinceae</taxon>
        <taxon>Catharanthinae</taxon>
        <taxon>Catharanthus</taxon>
    </lineage>
</organism>